<protein>
    <submittedName>
        <fullName evidence="1">Uncharacterized protein</fullName>
    </submittedName>
</protein>
<reference evidence="1" key="1">
    <citation type="submission" date="2020-11" db="EMBL/GenBank/DDBJ databases">
        <authorList>
            <consortium name="DOE Joint Genome Institute"/>
            <person name="Ahrendt S."/>
            <person name="Riley R."/>
            <person name="Andreopoulos W."/>
            <person name="Labutti K."/>
            <person name="Pangilinan J."/>
            <person name="Ruiz-Duenas F.J."/>
            <person name="Barrasa J.M."/>
            <person name="Sanchez-Garcia M."/>
            <person name="Camarero S."/>
            <person name="Miyauchi S."/>
            <person name="Serrano A."/>
            <person name="Linde D."/>
            <person name="Babiker R."/>
            <person name="Drula E."/>
            <person name="Ayuso-Fernandez I."/>
            <person name="Pacheco R."/>
            <person name="Padilla G."/>
            <person name="Ferreira P."/>
            <person name="Barriuso J."/>
            <person name="Kellner H."/>
            <person name="Castanera R."/>
            <person name="Alfaro M."/>
            <person name="Ramirez L."/>
            <person name="Pisabarro A.G."/>
            <person name="Kuo A."/>
            <person name="Tritt A."/>
            <person name="Lipzen A."/>
            <person name="He G."/>
            <person name="Yan M."/>
            <person name="Ng V."/>
            <person name="Cullen D."/>
            <person name="Martin F."/>
            <person name="Rosso M.-N."/>
            <person name="Henrissat B."/>
            <person name="Hibbett D."/>
            <person name="Martinez A.T."/>
            <person name="Grigoriev I.V."/>
        </authorList>
    </citation>
    <scope>NUCLEOTIDE SEQUENCE</scope>
    <source>
        <strain evidence="1">MF-IS2</strain>
    </source>
</reference>
<gene>
    <name evidence="1" type="ORF">P691DRAFT_762028</name>
</gene>
<name>A0A9P5XA99_9AGAR</name>
<dbReference type="Proteomes" id="UP000807342">
    <property type="component" value="Unassembled WGS sequence"/>
</dbReference>
<keyword evidence="2" id="KW-1185">Reference proteome</keyword>
<organism evidence="1 2">
    <name type="scientific">Macrolepiota fuliginosa MF-IS2</name>
    <dbReference type="NCBI Taxonomy" id="1400762"/>
    <lineage>
        <taxon>Eukaryota</taxon>
        <taxon>Fungi</taxon>
        <taxon>Dikarya</taxon>
        <taxon>Basidiomycota</taxon>
        <taxon>Agaricomycotina</taxon>
        <taxon>Agaricomycetes</taxon>
        <taxon>Agaricomycetidae</taxon>
        <taxon>Agaricales</taxon>
        <taxon>Agaricineae</taxon>
        <taxon>Agaricaceae</taxon>
        <taxon>Macrolepiota</taxon>
    </lineage>
</organism>
<accession>A0A9P5XA99</accession>
<dbReference type="AlphaFoldDB" id="A0A9P5XA99"/>
<evidence type="ECO:0000313" key="2">
    <source>
        <dbReference type="Proteomes" id="UP000807342"/>
    </source>
</evidence>
<evidence type="ECO:0000313" key="1">
    <source>
        <dbReference type="EMBL" id="KAF9445955.1"/>
    </source>
</evidence>
<proteinExistence type="predicted"/>
<dbReference type="EMBL" id="MU151271">
    <property type="protein sequence ID" value="KAF9445955.1"/>
    <property type="molecule type" value="Genomic_DNA"/>
</dbReference>
<sequence length="161" mass="17045">MAVDQAPAAVARIAYLTSDVIVDSQPPSPATSAFARQRASLTGTSTNIPIVVPAPFKADPGSSRQPTDGRSIVDDPAVTVLFKAYQAVVVETLNQIRRPLRNFVVRGSSEPQTVIFTVGRQDISVAAESVSFVALSLLNPIPPSQLLNAIPASVQRVIVLE</sequence>
<comment type="caution">
    <text evidence="1">The sequence shown here is derived from an EMBL/GenBank/DDBJ whole genome shotgun (WGS) entry which is preliminary data.</text>
</comment>